<dbReference type="InterPro" id="IPR011856">
    <property type="entry name" value="tRNA_endonuc-like_dom_sf"/>
</dbReference>
<protein>
    <submittedName>
        <fullName evidence="1">VRR-NUC domain-containing protein</fullName>
    </submittedName>
</protein>
<dbReference type="EMBL" id="MN184886">
    <property type="protein sequence ID" value="QEQ94755.1"/>
    <property type="molecule type" value="Genomic_DNA"/>
</dbReference>
<evidence type="ECO:0000313" key="2">
    <source>
        <dbReference type="Proteomes" id="UP000325507"/>
    </source>
</evidence>
<sequence>MPRKDPFAVANAIRESKVEKGICEFAEYYGWMQFKVVSPAFNGMPDRGFVRKTGDKSEFILAEIKQLGKKPTTLQAIRARELAKHGVEVHWFDSVEAAKDVFRR</sequence>
<dbReference type="Gene3D" id="3.40.1350.10">
    <property type="match status" value="1"/>
</dbReference>
<accession>A0A5J6DBD0</accession>
<evidence type="ECO:0000313" key="1">
    <source>
        <dbReference type="EMBL" id="QEQ94755.1"/>
    </source>
</evidence>
<keyword evidence="2" id="KW-1185">Reference proteome</keyword>
<dbReference type="GO" id="GO:0003676">
    <property type="term" value="F:nucleic acid binding"/>
    <property type="evidence" value="ECO:0007669"/>
    <property type="project" value="InterPro"/>
</dbReference>
<dbReference type="Proteomes" id="UP000325507">
    <property type="component" value="Segment"/>
</dbReference>
<reference evidence="1 2" key="1">
    <citation type="submission" date="2019-07" db="EMBL/GenBank/DDBJ databases">
        <title>Complete genome sequence of bacteriophage infecting Erwinia pyrifoliae.</title>
        <authorList>
            <person name="Kim S.G."/>
            <person name="Park S.C."/>
        </authorList>
    </citation>
    <scope>NUCLEOTIDE SEQUENCE [LARGE SCALE GENOMIC DNA]</scope>
</reference>
<organism evidence="1 2">
    <name type="scientific">Erwinia phage pEp_SNUABM_08</name>
    <dbReference type="NCBI Taxonomy" id="2593268"/>
    <lineage>
        <taxon>Viruses</taxon>
        <taxon>Duplodnaviria</taxon>
        <taxon>Heunggongvirae</taxon>
        <taxon>Uroviricota</taxon>
        <taxon>Caudoviricetes</taxon>
        <taxon>Casjensviridae</taxon>
        <taxon>Gwanakrovirus</taxon>
        <taxon>Gwanakrovirus SNUABM08</taxon>
    </lineage>
</organism>
<proteinExistence type="predicted"/>
<name>A0A5J6DBD0_9CAUD</name>
<gene>
    <name evidence="1" type="ORF">pEpSNUABM08_08</name>
</gene>